<sequence>LLGKRGGGGGGD</sequence>
<reference evidence="1 2" key="1">
    <citation type="journal article" date="2018" name="PLoS ONE">
        <title>The draft genome of Kipferlia bialata reveals reductive genome evolution in fornicate parasites.</title>
        <authorList>
            <person name="Tanifuji G."/>
            <person name="Takabayashi S."/>
            <person name="Kume K."/>
            <person name="Takagi M."/>
            <person name="Nakayama T."/>
            <person name="Kamikawa R."/>
            <person name="Inagaki Y."/>
            <person name="Hashimoto T."/>
        </authorList>
    </citation>
    <scope>NUCLEOTIDE SEQUENCE [LARGE SCALE GENOMIC DNA]</scope>
    <source>
        <strain evidence="1">NY0173</strain>
    </source>
</reference>
<keyword evidence="2" id="KW-1185">Reference proteome</keyword>
<feature type="non-terminal residue" evidence="1">
    <location>
        <position position="1"/>
    </location>
</feature>
<proteinExistence type="predicted"/>
<organism evidence="1 2">
    <name type="scientific">Kipferlia bialata</name>
    <dbReference type="NCBI Taxonomy" id="797122"/>
    <lineage>
        <taxon>Eukaryota</taxon>
        <taxon>Metamonada</taxon>
        <taxon>Carpediemonas-like organisms</taxon>
        <taxon>Kipferlia</taxon>
    </lineage>
</organism>
<evidence type="ECO:0000313" key="2">
    <source>
        <dbReference type="Proteomes" id="UP000265618"/>
    </source>
</evidence>
<accession>A0A9K3D056</accession>
<evidence type="ECO:0000313" key="1">
    <source>
        <dbReference type="EMBL" id="GIQ85790.1"/>
    </source>
</evidence>
<gene>
    <name evidence="1" type="ORF">KIPB_007519</name>
</gene>
<name>A0A9K3D056_9EUKA</name>
<dbReference type="EMBL" id="BDIP01002138">
    <property type="protein sequence ID" value="GIQ85790.1"/>
    <property type="molecule type" value="Genomic_DNA"/>
</dbReference>
<comment type="caution">
    <text evidence="1">The sequence shown here is derived from an EMBL/GenBank/DDBJ whole genome shotgun (WGS) entry which is preliminary data.</text>
</comment>
<protein>
    <submittedName>
        <fullName evidence="1">Uncharacterized protein</fullName>
    </submittedName>
</protein>
<dbReference type="Proteomes" id="UP000265618">
    <property type="component" value="Unassembled WGS sequence"/>
</dbReference>